<gene>
    <name evidence="11" type="ORF">CO172_01580</name>
</gene>
<dbReference type="InterPro" id="IPR017853">
    <property type="entry name" value="GH"/>
</dbReference>
<feature type="domain" description="Glycoside hydrolase family 3 N-terminal" evidence="9">
    <location>
        <begin position="77"/>
        <end position="396"/>
    </location>
</feature>
<dbReference type="InterPro" id="IPR036881">
    <property type="entry name" value="Glyco_hydro_3_C_sf"/>
</dbReference>
<comment type="caution">
    <text evidence="11">The sequence shown here is derived from an EMBL/GenBank/DDBJ whole genome shotgun (WGS) entry which is preliminary data.</text>
</comment>
<evidence type="ECO:0000256" key="5">
    <source>
        <dbReference type="ARBA" id="ARBA00022801"/>
    </source>
</evidence>
<dbReference type="SUPFAM" id="SSF51445">
    <property type="entry name" value="(Trans)glycosidases"/>
    <property type="match status" value="1"/>
</dbReference>
<evidence type="ECO:0000256" key="1">
    <source>
        <dbReference type="ARBA" id="ARBA00000448"/>
    </source>
</evidence>
<comment type="similarity">
    <text evidence="2 7">Belongs to the glycosyl hydrolase 3 family.</text>
</comment>
<reference evidence="12" key="1">
    <citation type="submission" date="2017-09" db="EMBL/GenBank/DDBJ databases">
        <title>Depth-based differentiation of microbial function through sediment-hosted aquifers and enrichment of novel symbionts in the deep terrestrial subsurface.</title>
        <authorList>
            <person name="Probst A.J."/>
            <person name="Ladd B."/>
            <person name="Jarett J.K."/>
            <person name="Geller-Mcgrath D.E."/>
            <person name="Sieber C.M.K."/>
            <person name="Emerson J.B."/>
            <person name="Anantharaman K."/>
            <person name="Thomas B.C."/>
            <person name="Malmstrom R."/>
            <person name="Stieglmeier M."/>
            <person name="Klingl A."/>
            <person name="Woyke T."/>
            <person name="Ryan C.M."/>
            <person name="Banfield J.F."/>
        </authorList>
    </citation>
    <scope>NUCLEOTIDE SEQUENCE [LARGE SCALE GENOMIC DNA]</scope>
</reference>
<feature type="domain" description="Glycoside hydrolase family 3 C-terminal" evidence="10">
    <location>
        <begin position="435"/>
        <end position="613"/>
    </location>
</feature>
<evidence type="ECO:0000256" key="6">
    <source>
        <dbReference type="ARBA" id="ARBA00023295"/>
    </source>
</evidence>
<evidence type="ECO:0000259" key="9">
    <source>
        <dbReference type="Pfam" id="PF00933"/>
    </source>
</evidence>
<dbReference type="InterPro" id="IPR019800">
    <property type="entry name" value="Glyco_hydro_3_AS"/>
</dbReference>
<keyword evidence="5 7" id="KW-0378">Hydrolase</keyword>
<evidence type="ECO:0000256" key="8">
    <source>
        <dbReference type="SAM" id="MobiDB-lite"/>
    </source>
</evidence>
<dbReference type="PRINTS" id="PR00133">
    <property type="entry name" value="GLHYDRLASE3"/>
</dbReference>
<dbReference type="PROSITE" id="PS00775">
    <property type="entry name" value="GLYCOSYL_HYDROL_F3"/>
    <property type="match status" value="1"/>
</dbReference>
<evidence type="ECO:0000256" key="2">
    <source>
        <dbReference type="ARBA" id="ARBA00005336"/>
    </source>
</evidence>
<protein>
    <recommendedName>
        <fullName evidence="3">beta-glucosidase</fullName>
        <ecNumber evidence="3">3.2.1.21</ecNumber>
    </recommendedName>
</protein>
<dbReference type="InterPro" id="IPR002772">
    <property type="entry name" value="Glyco_hydro_3_C"/>
</dbReference>
<dbReference type="AlphaFoldDB" id="A0A2M7XHT4"/>
<dbReference type="Gene3D" id="3.20.20.300">
    <property type="entry name" value="Glycoside hydrolase, family 3, N-terminal domain"/>
    <property type="match status" value="1"/>
</dbReference>
<dbReference type="Pfam" id="PF00933">
    <property type="entry name" value="Glyco_hydro_3"/>
    <property type="match status" value="1"/>
</dbReference>
<evidence type="ECO:0000313" key="11">
    <source>
        <dbReference type="EMBL" id="PJA47432.1"/>
    </source>
</evidence>
<keyword evidence="6 7" id="KW-0326">Glycosidase</keyword>
<dbReference type="InterPro" id="IPR051915">
    <property type="entry name" value="Cellulose_Degrad_GH3"/>
</dbReference>
<dbReference type="EMBL" id="PFWS01000022">
    <property type="protein sequence ID" value="PJA47432.1"/>
    <property type="molecule type" value="Genomic_DNA"/>
</dbReference>
<feature type="region of interest" description="Disordered" evidence="8">
    <location>
        <begin position="41"/>
        <end position="63"/>
    </location>
</feature>
<name>A0A2M7XHT4_9BACT</name>
<dbReference type="PANTHER" id="PTHR30620:SF16">
    <property type="entry name" value="LYSOSOMAL BETA GLUCOSIDASE"/>
    <property type="match status" value="1"/>
</dbReference>
<keyword evidence="4" id="KW-0732">Signal</keyword>
<feature type="compositionally biased region" description="Polar residues" evidence="8">
    <location>
        <begin position="49"/>
        <end position="62"/>
    </location>
</feature>
<accession>A0A2M7XHT4</accession>
<proteinExistence type="inferred from homology"/>
<dbReference type="GO" id="GO:0008422">
    <property type="term" value="F:beta-glucosidase activity"/>
    <property type="evidence" value="ECO:0007669"/>
    <property type="project" value="UniProtKB-EC"/>
</dbReference>
<organism evidence="11 12">
    <name type="scientific">Candidatus Uhrbacteria bacterium CG_4_9_14_3_um_filter_36_7</name>
    <dbReference type="NCBI Taxonomy" id="1975033"/>
    <lineage>
        <taxon>Bacteria</taxon>
        <taxon>Candidatus Uhriibacteriota</taxon>
    </lineage>
</organism>
<dbReference type="InterPro" id="IPR001764">
    <property type="entry name" value="Glyco_hydro_3_N"/>
</dbReference>
<evidence type="ECO:0000256" key="4">
    <source>
        <dbReference type="ARBA" id="ARBA00022729"/>
    </source>
</evidence>
<evidence type="ECO:0000313" key="12">
    <source>
        <dbReference type="Proteomes" id="UP000229749"/>
    </source>
</evidence>
<dbReference type="InterPro" id="IPR036962">
    <property type="entry name" value="Glyco_hydro_3_N_sf"/>
</dbReference>
<sequence>MLAFMKIKYIFLLLTGLFALIYWSISSARKLNEKSVSTYSLEKNEDQPKNNSKLPYQDSSLSSEERVNNLLSRMTESEKIGQMALVERKYLGNINDIAQYKLGALLSGAGSLPEPNTPQGWTQMINSFQEQTQQTRLQIPLLYGVDAVHGHGNLAGATIFPHQIGLGATHDENLIKRIGEAVAKELRATGIYWNFAPSLDIATDNRWGRTYETFGSNPDLVSRLGRALIQGLQTTSTNEPIVMATAKHYLGAGATKWGTSTNQFYFLDQGQSTITEEKLRSTHLTPFKAAISEGVFSIMAGLHSWNGEKMAGHSYLLTEVLKNELGFKGFIVSDWHGVNQINPTNKYESVVKAINSGIDMVMIPDDYKEFFEVMYEALAKEDISQKRLNDAVSRILLAKFQIGLFEKSFTDQERFYEIDLLSHKELAREAVRKSVVLLKDTEHVLPLSKNNSHILVAGSSADNLGRQSGGWTIEWQGINGNQIPGTTILQAIKQTVDTTTVVEYSEEAKFPQITDLADIGIAVVGEKPYAEGEGDQEKLHLSTEDLLVIERLKQKSKKLIVLLICGRPIDIKNINHDIDVIITAWLPGTQGSGVTDVIFGDHPFTGILPIAWPIE</sequence>
<dbReference type="Proteomes" id="UP000229749">
    <property type="component" value="Unassembled WGS sequence"/>
</dbReference>
<dbReference type="PANTHER" id="PTHR30620">
    <property type="entry name" value="PERIPLASMIC BETA-GLUCOSIDASE-RELATED"/>
    <property type="match status" value="1"/>
</dbReference>
<dbReference type="SUPFAM" id="SSF52279">
    <property type="entry name" value="Beta-D-glucan exohydrolase, C-terminal domain"/>
    <property type="match status" value="1"/>
</dbReference>
<dbReference type="EC" id="3.2.1.21" evidence="3"/>
<comment type="catalytic activity">
    <reaction evidence="1">
        <text>Hydrolysis of terminal, non-reducing beta-D-glucosyl residues with release of beta-D-glucose.</text>
        <dbReference type="EC" id="3.2.1.21"/>
    </reaction>
</comment>
<dbReference type="GO" id="GO:0009251">
    <property type="term" value="P:glucan catabolic process"/>
    <property type="evidence" value="ECO:0007669"/>
    <property type="project" value="TreeGrafter"/>
</dbReference>
<evidence type="ECO:0000256" key="3">
    <source>
        <dbReference type="ARBA" id="ARBA00012744"/>
    </source>
</evidence>
<dbReference type="Gene3D" id="3.40.50.1700">
    <property type="entry name" value="Glycoside hydrolase family 3 C-terminal domain"/>
    <property type="match status" value="1"/>
</dbReference>
<evidence type="ECO:0000256" key="7">
    <source>
        <dbReference type="RuleBase" id="RU361161"/>
    </source>
</evidence>
<dbReference type="Pfam" id="PF01915">
    <property type="entry name" value="Glyco_hydro_3_C"/>
    <property type="match status" value="1"/>
</dbReference>
<evidence type="ECO:0000259" key="10">
    <source>
        <dbReference type="Pfam" id="PF01915"/>
    </source>
</evidence>